<accession>A0A131YNT9</accession>
<evidence type="ECO:0000256" key="1">
    <source>
        <dbReference type="SAM" id="SignalP"/>
    </source>
</evidence>
<organism evidence="2">
    <name type="scientific">Rhipicephalus appendiculatus</name>
    <name type="common">Brown ear tick</name>
    <dbReference type="NCBI Taxonomy" id="34631"/>
    <lineage>
        <taxon>Eukaryota</taxon>
        <taxon>Metazoa</taxon>
        <taxon>Ecdysozoa</taxon>
        <taxon>Arthropoda</taxon>
        <taxon>Chelicerata</taxon>
        <taxon>Arachnida</taxon>
        <taxon>Acari</taxon>
        <taxon>Parasitiformes</taxon>
        <taxon>Ixodida</taxon>
        <taxon>Ixodoidea</taxon>
        <taxon>Ixodidae</taxon>
        <taxon>Rhipicephalinae</taxon>
        <taxon>Rhipicephalus</taxon>
        <taxon>Rhipicephalus</taxon>
    </lineage>
</organism>
<keyword evidence="1" id="KW-0732">Signal</keyword>
<reference evidence="2" key="1">
    <citation type="journal article" date="2016" name="Ticks Tick Borne Dis.">
        <title>De novo assembly and annotation of the salivary gland transcriptome of Rhipicephalus appendiculatus male and female ticks during blood feeding.</title>
        <authorList>
            <person name="de Castro M.H."/>
            <person name="de Klerk D."/>
            <person name="Pienaar R."/>
            <person name="Latif A.A."/>
            <person name="Rees D.J."/>
            <person name="Mans B.J."/>
        </authorList>
    </citation>
    <scope>NUCLEOTIDE SEQUENCE</scope>
    <source>
        <tissue evidence="2">Salivary glands</tissue>
    </source>
</reference>
<evidence type="ECO:0000313" key="2">
    <source>
        <dbReference type="EMBL" id="JAP80100.1"/>
    </source>
</evidence>
<proteinExistence type="predicted"/>
<feature type="signal peptide" evidence="1">
    <location>
        <begin position="1"/>
        <end position="20"/>
    </location>
</feature>
<protein>
    <submittedName>
        <fullName evidence="2">Lipocalin</fullName>
    </submittedName>
</protein>
<feature type="chain" id="PRO_5007285655" evidence="1">
    <location>
        <begin position="21"/>
        <end position="94"/>
    </location>
</feature>
<sequence length="94" mass="10916">MAINVLFVLLLASYLTVLECKLPVLNLRVLSIQKFLWTEEQIWTFNTTKPPNNLCQVDELRNMKKTSIYFDLQEDTGKIQPLSHPTDGGRYDRS</sequence>
<name>A0A131YNT9_RHIAP</name>
<dbReference type="EMBL" id="GEDV01008457">
    <property type="protein sequence ID" value="JAP80100.1"/>
    <property type="molecule type" value="Transcribed_RNA"/>
</dbReference>
<dbReference type="AlphaFoldDB" id="A0A131YNT9"/>